<dbReference type="CDD" id="cd08916">
    <property type="entry name" value="TrHb3_P"/>
    <property type="match status" value="1"/>
</dbReference>
<comment type="caution">
    <text evidence="1">The sequence shown here is derived from an EMBL/GenBank/DDBJ whole genome shotgun (WGS) entry which is preliminary data.</text>
</comment>
<dbReference type="Gene3D" id="1.10.490.10">
    <property type="entry name" value="Globins"/>
    <property type="match status" value="1"/>
</dbReference>
<proteinExistence type="predicted"/>
<name>A0A2T0WIJ6_9BACT</name>
<gene>
    <name evidence="1" type="ORF">CLW00_1084</name>
</gene>
<dbReference type="SUPFAM" id="SSF46458">
    <property type="entry name" value="Globin-like"/>
    <property type="match status" value="1"/>
</dbReference>
<protein>
    <submittedName>
        <fullName evidence="1">Hemoglobin</fullName>
    </submittedName>
</protein>
<keyword evidence="2" id="KW-1185">Reference proteome</keyword>
<organism evidence="1 2">
    <name type="scientific">Mongoliibacter ruber</name>
    <dbReference type="NCBI Taxonomy" id="1750599"/>
    <lineage>
        <taxon>Bacteria</taxon>
        <taxon>Pseudomonadati</taxon>
        <taxon>Bacteroidota</taxon>
        <taxon>Cytophagia</taxon>
        <taxon>Cytophagales</taxon>
        <taxon>Cyclobacteriaceae</taxon>
        <taxon>Mongoliibacter</taxon>
    </lineage>
</organism>
<evidence type="ECO:0000313" key="1">
    <source>
        <dbReference type="EMBL" id="PRY86517.1"/>
    </source>
</evidence>
<evidence type="ECO:0000313" key="2">
    <source>
        <dbReference type="Proteomes" id="UP000238157"/>
    </source>
</evidence>
<dbReference type="Proteomes" id="UP000238157">
    <property type="component" value="Unassembled WGS sequence"/>
</dbReference>
<dbReference type="GO" id="GO:0019825">
    <property type="term" value="F:oxygen binding"/>
    <property type="evidence" value="ECO:0007669"/>
    <property type="project" value="InterPro"/>
</dbReference>
<sequence>MEISMSWKKYLKMSNLKKDIENRADVSHLVRSFYSKVRKHETLGPIFNQIIDDWDTHLERLTDFWEMVILNTGPGAGKFNPVPVHKEVDNFTGNRIQQAHFGNWLELWFNTLETSFEGKNTDFAKEHARRMAHILFFRIMERRTSKV</sequence>
<dbReference type="GO" id="GO:0020037">
    <property type="term" value="F:heme binding"/>
    <property type="evidence" value="ECO:0007669"/>
    <property type="project" value="InterPro"/>
</dbReference>
<dbReference type="AlphaFoldDB" id="A0A2T0WIJ6"/>
<dbReference type="InterPro" id="IPR009050">
    <property type="entry name" value="Globin-like_sf"/>
</dbReference>
<reference evidence="1 2" key="1">
    <citation type="submission" date="2018-03" db="EMBL/GenBank/DDBJ databases">
        <title>Genomic Encyclopedia of Archaeal and Bacterial Type Strains, Phase II (KMG-II): from individual species to whole genera.</title>
        <authorList>
            <person name="Goeker M."/>
        </authorList>
    </citation>
    <scope>NUCLEOTIDE SEQUENCE [LARGE SCALE GENOMIC DNA]</scope>
    <source>
        <strain evidence="1 2">DSM 27929</strain>
    </source>
</reference>
<dbReference type="InterPro" id="IPR012292">
    <property type="entry name" value="Globin/Proto"/>
</dbReference>
<accession>A0A2T0WIJ6</accession>
<dbReference type="EMBL" id="PVTR01000008">
    <property type="protein sequence ID" value="PRY86517.1"/>
    <property type="molecule type" value="Genomic_DNA"/>
</dbReference>